<evidence type="ECO:0000313" key="9">
    <source>
        <dbReference type="Proteomes" id="UP000292445"/>
    </source>
</evidence>
<evidence type="ECO:0000256" key="1">
    <source>
        <dbReference type="ARBA" id="ARBA00008751"/>
    </source>
</evidence>
<dbReference type="GO" id="GO:0005506">
    <property type="term" value="F:iron ion binding"/>
    <property type="evidence" value="ECO:0007669"/>
    <property type="project" value="InterPro"/>
</dbReference>
<evidence type="ECO:0000259" key="7">
    <source>
        <dbReference type="PROSITE" id="PS51296"/>
    </source>
</evidence>
<evidence type="ECO:0000256" key="2">
    <source>
        <dbReference type="ARBA" id="ARBA00022714"/>
    </source>
</evidence>
<dbReference type="PRINTS" id="PR00090">
    <property type="entry name" value="RNGDIOXGNASE"/>
</dbReference>
<keyword evidence="9" id="KW-1185">Reference proteome</keyword>
<organism evidence="8 9">
    <name type="scientific">Pigmentiphaga kullae</name>
    <dbReference type="NCBI Taxonomy" id="151784"/>
    <lineage>
        <taxon>Bacteria</taxon>
        <taxon>Pseudomonadati</taxon>
        <taxon>Pseudomonadota</taxon>
        <taxon>Betaproteobacteria</taxon>
        <taxon>Burkholderiales</taxon>
        <taxon>Alcaligenaceae</taxon>
        <taxon>Pigmentiphaga</taxon>
    </lineage>
</organism>
<keyword evidence="6" id="KW-0411">Iron-sulfur</keyword>
<proteinExistence type="inferred from homology"/>
<feature type="domain" description="Rieske" evidence="7">
    <location>
        <begin position="39"/>
        <end position="153"/>
    </location>
</feature>
<evidence type="ECO:0000313" key="8">
    <source>
        <dbReference type="EMBL" id="RZS84734.1"/>
    </source>
</evidence>
<gene>
    <name evidence="8" type="ORF">EV675_0753</name>
</gene>
<evidence type="ECO:0000256" key="4">
    <source>
        <dbReference type="ARBA" id="ARBA00023002"/>
    </source>
</evidence>
<dbReference type="InterPro" id="IPR036922">
    <property type="entry name" value="Rieske_2Fe-2S_sf"/>
</dbReference>
<keyword evidence="5" id="KW-0408">Iron</keyword>
<dbReference type="Proteomes" id="UP000292445">
    <property type="component" value="Unassembled WGS sequence"/>
</dbReference>
<dbReference type="GO" id="GO:0051213">
    <property type="term" value="F:dioxygenase activity"/>
    <property type="evidence" value="ECO:0007669"/>
    <property type="project" value="UniProtKB-KW"/>
</dbReference>
<dbReference type="PANTHER" id="PTHR43756:SF1">
    <property type="entry name" value="3-PHENYLPROPIONATE_CINNAMIC ACID DIOXYGENASE SUBUNIT ALPHA"/>
    <property type="match status" value="1"/>
</dbReference>
<dbReference type="GO" id="GO:0051537">
    <property type="term" value="F:2 iron, 2 sulfur cluster binding"/>
    <property type="evidence" value="ECO:0007669"/>
    <property type="project" value="UniProtKB-KW"/>
</dbReference>
<dbReference type="SUPFAM" id="SSF55961">
    <property type="entry name" value="Bet v1-like"/>
    <property type="match status" value="1"/>
</dbReference>
<dbReference type="Gene3D" id="2.102.10.10">
    <property type="entry name" value="Rieske [2Fe-2S] iron-sulphur domain"/>
    <property type="match status" value="1"/>
</dbReference>
<dbReference type="Gene3D" id="3.90.380.10">
    <property type="entry name" value="Naphthalene 1,2-dioxygenase Alpha Subunit, Chain A, domain 1"/>
    <property type="match status" value="1"/>
</dbReference>
<dbReference type="PROSITE" id="PS51296">
    <property type="entry name" value="RIESKE"/>
    <property type="match status" value="1"/>
</dbReference>
<dbReference type="PANTHER" id="PTHR43756">
    <property type="entry name" value="CHOLINE MONOOXYGENASE, CHLOROPLASTIC"/>
    <property type="match status" value="1"/>
</dbReference>
<dbReference type="SUPFAM" id="SSF50022">
    <property type="entry name" value="ISP domain"/>
    <property type="match status" value="1"/>
</dbReference>
<dbReference type="InterPro" id="IPR001663">
    <property type="entry name" value="Rng_hydr_dOase-A"/>
</dbReference>
<keyword evidence="3" id="KW-0479">Metal-binding</keyword>
<dbReference type="CDD" id="cd08879">
    <property type="entry name" value="RHO_alpha_C_AntDO-like"/>
    <property type="match status" value="1"/>
</dbReference>
<evidence type="ECO:0000256" key="6">
    <source>
        <dbReference type="ARBA" id="ARBA00023014"/>
    </source>
</evidence>
<dbReference type="InterPro" id="IPR015879">
    <property type="entry name" value="Ring_hydroxy_dOase_asu_C_dom"/>
</dbReference>
<keyword evidence="8" id="KW-0223">Dioxygenase</keyword>
<sequence length="443" mass="48935">MYTNEQLADMVKPDKVHRAVYVDPGIFDLEMERIYGRVWVYVGHESQIPQAGDYLTSRIGRQDVILVRAADGKPHVLYNRCPHKGAQIVPPGAGHVDRHFRCPYHAWTFRLHGPMLSAPLRAGYEGTAFDPADEAFWLRRVARVASYRGFVFASLAQGGDDLVDFLGGAKAAIDNLCDRSPVGEVEVAGGVFRVWQNSNWKIFYENLHDTMHAAVTHESSVVAARDEYEASMAGRDMPFVLHIMAGNGEPYQFWEKLAVHAFDHGHGYMEGIFDPGGADRDPTSRAHHESLAAAVGEARAREILGMNLHNTIIYGSGSPHTVFQQFRVIRPVAVDRTLVEIVTFRLKGAPEAVFERAVTYANTINSPSSNVMPDDVELYTRVQKGNRLDGGDWVSMHRYCGTDRDIPGGKVAVNGTSELPIRNQFVAWKALMTEGGAGCGGVA</sequence>
<dbReference type="Pfam" id="PF00848">
    <property type="entry name" value="Ring_hydroxyl_A"/>
    <property type="match status" value="1"/>
</dbReference>
<dbReference type="AlphaFoldDB" id="A0A4Q7NI99"/>
<protein>
    <submittedName>
        <fullName evidence="8">Phenylpropionate dioxygenase-like ring-hydroxylating dioxygenase large terminal subunit</fullName>
    </submittedName>
</protein>
<reference evidence="8 9" key="1">
    <citation type="submission" date="2019-02" db="EMBL/GenBank/DDBJ databases">
        <title>Genomic Encyclopedia of Type Strains, Phase IV (KMG-IV): sequencing the most valuable type-strain genomes for metagenomic binning, comparative biology and taxonomic classification.</title>
        <authorList>
            <person name="Goeker M."/>
        </authorList>
    </citation>
    <scope>NUCLEOTIDE SEQUENCE [LARGE SCALE GENOMIC DNA]</scope>
    <source>
        <strain evidence="8 9">K24</strain>
    </source>
</reference>
<dbReference type="Pfam" id="PF00355">
    <property type="entry name" value="Rieske"/>
    <property type="match status" value="1"/>
</dbReference>
<evidence type="ECO:0000256" key="5">
    <source>
        <dbReference type="ARBA" id="ARBA00023004"/>
    </source>
</evidence>
<comment type="caution">
    <text evidence="8">The sequence shown here is derived from an EMBL/GenBank/DDBJ whole genome shotgun (WGS) entry which is preliminary data.</text>
</comment>
<comment type="similarity">
    <text evidence="1">Belongs to the bacterial ring-hydroxylating dioxygenase alpha subunit family.</text>
</comment>
<keyword evidence="2" id="KW-0001">2Fe-2S</keyword>
<accession>A0A4Q7NI99</accession>
<keyword evidence="4" id="KW-0560">Oxidoreductase</keyword>
<evidence type="ECO:0000256" key="3">
    <source>
        <dbReference type="ARBA" id="ARBA00022723"/>
    </source>
</evidence>
<name>A0A4Q7NI99_9BURK</name>
<dbReference type="EMBL" id="SGXC01000001">
    <property type="protein sequence ID" value="RZS84734.1"/>
    <property type="molecule type" value="Genomic_DNA"/>
</dbReference>
<dbReference type="InterPro" id="IPR017941">
    <property type="entry name" value="Rieske_2Fe-2S"/>
</dbReference>